<dbReference type="EMBL" id="LGEM01000024">
    <property type="protein sequence ID" value="KUP97487.1"/>
    <property type="molecule type" value="Genomic_DNA"/>
</dbReference>
<evidence type="ECO:0000259" key="4">
    <source>
        <dbReference type="Pfam" id="PF00291"/>
    </source>
</evidence>
<comment type="cofactor">
    <cofactor evidence="1">
        <name>pyridoxal 5'-phosphate</name>
        <dbReference type="ChEBI" id="CHEBI:597326"/>
    </cofactor>
</comment>
<dbReference type="PROSITE" id="PS00165">
    <property type="entry name" value="DEHYDRATASE_SER_THR"/>
    <property type="match status" value="1"/>
</dbReference>
<sequence length="310" mass="31420">MTSSITVPRPVPTALDVRRAAERTAPYLRRTPLLRASLHGRPLLLKLEHLQATGAFKLRGALNALLAGGAAGRVVTASGGNHGLGVATAARMLGVAATVYVPETVPGVKERRLRDAGAEVVRAGRDYAAAASAALARAADEGVRYVHAFDDPDVVAGQGTIGYEIVADAPECDAVAVAVGGGGLLAGVSLGIGEERTAVGVEPHGCASLHAALAAGGPVDAPVDSVAASALGASRVGEVPFAVVRGRRVATALVSDEEILAARDLLWEEFRIAAEPAAAVPLAAWLAGRVPGELPCVVVCGANADWRAVD</sequence>
<evidence type="ECO:0000313" key="6">
    <source>
        <dbReference type="Proteomes" id="UP000074382"/>
    </source>
</evidence>
<dbReference type="STRING" id="665004.AC529_06505"/>
<evidence type="ECO:0000256" key="2">
    <source>
        <dbReference type="ARBA" id="ARBA00022898"/>
    </source>
</evidence>
<dbReference type="InterPro" id="IPR001926">
    <property type="entry name" value="TrpB-like_PALP"/>
</dbReference>
<dbReference type="InterPro" id="IPR000634">
    <property type="entry name" value="Ser/Thr_deHydtase_PyrdxlP-BS"/>
</dbReference>
<organism evidence="5 6">
    <name type="scientific">Thermobifida cellulosilytica TB100</name>
    <dbReference type="NCBI Taxonomy" id="665004"/>
    <lineage>
        <taxon>Bacteria</taxon>
        <taxon>Bacillati</taxon>
        <taxon>Actinomycetota</taxon>
        <taxon>Actinomycetes</taxon>
        <taxon>Streptosporangiales</taxon>
        <taxon>Nocardiopsidaceae</taxon>
        <taxon>Thermobifida</taxon>
    </lineage>
</organism>
<accession>A0A147KJM4</accession>
<dbReference type="SUPFAM" id="SSF53686">
    <property type="entry name" value="Tryptophan synthase beta subunit-like PLP-dependent enzymes"/>
    <property type="match status" value="1"/>
</dbReference>
<dbReference type="RefSeq" id="WP_068757484.1">
    <property type="nucleotide sequence ID" value="NZ_KQ950183.1"/>
</dbReference>
<dbReference type="InterPro" id="IPR036052">
    <property type="entry name" value="TrpB-like_PALP_sf"/>
</dbReference>
<dbReference type="GO" id="GO:0009097">
    <property type="term" value="P:isoleucine biosynthetic process"/>
    <property type="evidence" value="ECO:0007669"/>
    <property type="project" value="TreeGrafter"/>
</dbReference>
<proteinExistence type="predicted"/>
<dbReference type="GO" id="GO:0006567">
    <property type="term" value="P:L-threonine catabolic process"/>
    <property type="evidence" value="ECO:0007669"/>
    <property type="project" value="TreeGrafter"/>
</dbReference>
<dbReference type="PANTHER" id="PTHR48078">
    <property type="entry name" value="THREONINE DEHYDRATASE, MITOCHONDRIAL-RELATED"/>
    <property type="match status" value="1"/>
</dbReference>
<name>A0A147KJM4_THECS</name>
<dbReference type="Gene3D" id="3.40.50.1100">
    <property type="match status" value="2"/>
</dbReference>
<dbReference type="GO" id="GO:0004794">
    <property type="term" value="F:threonine deaminase activity"/>
    <property type="evidence" value="ECO:0007669"/>
    <property type="project" value="TreeGrafter"/>
</dbReference>
<reference evidence="6" key="1">
    <citation type="journal article" date="2017" name="Acta Aliment.">
        <title>Plant polysaccharide degrading enzyme system of Thermpbifida cellulosilytica TB100 revealed by de novo genome project data.</title>
        <authorList>
            <person name="Toth A."/>
            <person name="Baka E."/>
            <person name="Luzics S."/>
            <person name="Bata-Vidacs I."/>
            <person name="Nagy I."/>
            <person name="Balint B."/>
            <person name="Herceg R."/>
            <person name="Olasz F."/>
            <person name="Wilk T."/>
            <person name="Nagy T."/>
            <person name="Kriszt B."/>
            <person name="Nagy I."/>
            <person name="Kukolya J."/>
        </authorList>
    </citation>
    <scope>NUCLEOTIDE SEQUENCE [LARGE SCALE GENOMIC DNA]</scope>
    <source>
        <strain evidence="6">TB100</strain>
    </source>
</reference>
<dbReference type="Pfam" id="PF00291">
    <property type="entry name" value="PALP"/>
    <property type="match status" value="1"/>
</dbReference>
<evidence type="ECO:0000256" key="3">
    <source>
        <dbReference type="ARBA" id="ARBA00023239"/>
    </source>
</evidence>
<dbReference type="GO" id="GO:0030170">
    <property type="term" value="F:pyridoxal phosphate binding"/>
    <property type="evidence" value="ECO:0007669"/>
    <property type="project" value="InterPro"/>
</dbReference>
<dbReference type="PATRIC" id="fig|665004.4.peg.3157"/>
<protein>
    <submittedName>
        <fullName evidence="5">Threonine dehydratase</fullName>
    </submittedName>
</protein>
<evidence type="ECO:0000313" key="5">
    <source>
        <dbReference type="EMBL" id="KUP97487.1"/>
    </source>
</evidence>
<dbReference type="InterPro" id="IPR050147">
    <property type="entry name" value="Ser/Thr_Dehydratase"/>
</dbReference>
<keyword evidence="6" id="KW-1185">Reference proteome</keyword>
<keyword evidence="2" id="KW-0663">Pyridoxal phosphate</keyword>
<dbReference type="NCBIfam" id="NF006094">
    <property type="entry name" value="PRK08246.1"/>
    <property type="match status" value="1"/>
</dbReference>
<dbReference type="GO" id="GO:0006565">
    <property type="term" value="P:L-serine catabolic process"/>
    <property type="evidence" value="ECO:0007669"/>
    <property type="project" value="TreeGrafter"/>
</dbReference>
<dbReference type="OrthoDB" id="9811476at2"/>
<dbReference type="GO" id="GO:0003941">
    <property type="term" value="F:L-serine ammonia-lyase activity"/>
    <property type="evidence" value="ECO:0007669"/>
    <property type="project" value="TreeGrafter"/>
</dbReference>
<evidence type="ECO:0000256" key="1">
    <source>
        <dbReference type="ARBA" id="ARBA00001933"/>
    </source>
</evidence>
<feature type="domain" description="Tryptophan synthase beta chain-like PALP" evidence="4">
    <location>
        <begin position="27"/>
        <end position="301"/>
    </location>
</feature>
<dbReference type="Proteomes" id="UP000074382">
    <property type="component" value="Unassembled WGS sequence"/>
</dbReference>
<comment type="caution">
    <text evidence="5">The sequence shown here is derived from an EMBL/GenBank/DDBJ whole genome shotgun (WGS) entry which is preliminary data.</text>
</comment>
<dbReference type="PANTHER" id="PTHR48078:SF6">
    <property type="entry name" value="L-THREONINE DEHYDRATASE CATABOLIC TDCB"/>
    <property type="match status" value="1"/>
</dbReference>
<dbReference type="AlphaFoldDB" id="A0A147KJM4"/>
<gene>
    <name evidence="5" type="ORF">AC529_06505</name>
</gene>
<keyword evidence="3" id="KW-0456">Lyase</keyword>